<reference evidence="1 2" key="1">
    <citation type="submission" date="2019-12" db="EMBL/GenBank/DDBJ databases">
        <title>Nesterenkonia muleiensis sp. nov., a novel actinobacterium isolated from sap of Populus euphratica.</title>
        <authorList>
            <person name="Wang R."/>
        </authorList>
    </citation>
    <scope>NUCLEOTIDE SEQUENCE [LARGE SCALE GENOMIC DNA]</scope>
    <source>
        <strain evidence="1 2">F10</strain>
    </source>
</reference>
<accession>A0A7K1UED7</accession>
<evidence type="ECO:0000313" key="1">
    <source>
        <dbReference type="EMBL" id="MVT24799.1"/>
    </source>
</evidence>
<dbReference type="AlphaFoldDB" id="A0A7K1UED7"/>
<evidence type="ECO:0000313" key="2">
    <source>
        <dbReference type="Proteomes" id="UP000460157"/>
    </source>
</evidence>
<name>A0A7K1UED7_9MICC</name>
<dbReference type="SUPFAM" id="SSF75005">
    <property type="entry name" value="Arabinanase/levansucrase/invertase"/>
    <property type="match status" value="1"/>
</dbReference>
<dbReference type="PANTHER" id="PTHR43301:SF3">
    <property type="entry name" value="ARABINAN ENDO-1,5-ALPHA-L-ARABINOSIDASE A-RELATED"/>
    <property type="match status" value="1"/>
</dbReference>
<dbReference type="InterPro" id="IPR023296">
    <property type="entry name" value="Glyco_hydro_beta-prop_sf"/>
</dbReference>
<dbReference type="CDD" id="cd08983">
    <property type="entry name" value="GH43_Bt3655-like"/>
    <property type="match status" value="1"/>
</dbReference>
<dbReference type="InterPro" id="IPR050727">
    <property type="entry name" value="GH43_arabinanases"/>
</dbReference>
<keyword evidence="2" id="KW-1185">Reference proteome</keyword>
<proteinExistence type="predicted"/>
<comment type="caution">
    <text evidence="1">The sequence shown here is derived from an EMBL/GenBank/DDBJ whole genome shotgun (WGS) entry which is preliminary data.</text>
</comment>
<dbReference type="Gene3D" id="2.115.10.20">
    <property type="entry name" value="Glycosyl hydrolase domain, family 43"/>
    <property type="match status" value="1"/>
</dbReference>
<evidence type="ECO:0008006" key="3">
    <source>
        <dbReference type="Google" id="ProtNLM"/>
    </source>
</evidence>
<dbReference type="Proteomes" id="UP000460157">
    <property type="component" value="Unassembled WGS sequence"/>
</dbReference>
<dbReference type="PANTHER" id="PTHR43301">
    <property type="entry name" value="ARABINAN ENDO-1,5-ALPHA-L-ARABINOSIDASE"/>
    <property type="match status" value="1"/>
</dbReference>
<sequence length="321" mass="36527">MSRSDLHGYLLVHFVESSTEHTEKIYYSLSCGDDPTTWERLNNGQPVLESALGTTGVRDPHLIRHAEGTGFTLIATDLRVWAKGHHTPEMWDEWTRRGSRSVLLWRSRDLVHWSAPQLKPLAPAEAGMAWALKTLYDPSSSQYELFWSSHLYAEEDRWHTAPSYSRILTSRSSDFTTFTSPKVYLDTGSSVIDLYAVRAGGAVHRFFKEDSSGTGSPGICHEVGGSIHGDFERLAQNIGNDRYRQLEGPAAFPDNRHPRRWYLFLDQYLDSPQGYVGLYSDDIASGQWKWVKNFSMPPNTKHGTVLPLHRGEWERLRAAYP</sequence>
<dbReference type="EMBL" id="WRPM01000004">
    <property type="protein sequence ID" value="MVT24799.1"/>
    <property type="molecule type" value="Genomic_DNA"/>
</dbReference>
<organism evidence="1 2">
    <name type="scientific">Nesterenkonia alkaliphila</name>
    <dbReference type="NCBI Taxonomy" id="1463631"/>
    <lineage>
        <taxon>Bacteria</taxon>
        <taxon>Bacillati</taxon>
        <taxon>Actinomycetota</taxon>
        <taxon>Actinomycetes</taxon>
        <taxon>Micrococcales</taxon>
        <taxon>Micrococcaceae</taxon>
        <taxon>Nesterenkonia</taxon>
    </lineage>
</organism>
<protein>
    <recommendedName>
        <fullName evidence="3">1,4-beta-xylanase</fullName>
    </recommendedName>
</protein>
<dbReference type="OrthoDB" id="9758923at2"/>
<gene>
    <name evidence="1" type="ORF">GNZ21_00225</name>
</gene>
<dbReference type="RefSeq" id="WP_157320239.1">
    <property type="nucleotide sequence ID" value="NZ_BMFX01000020.1"/>
</dbReference>